<proteinExistence type="predicted"/>
<evidence type="ECO:0000313" key="1">
    <source>
        <dbReference type="EMBL" id="TEA17344.1"/>
    </source>
</evidence>
<accession>A0A4R8TGV3</accession>
<evidence type="ECO:0000313" key="2">
    <source>
        <dbReference type="Proteomes" id="UP000295604"/>
    </source>
</evidence>
<dbReference type="AlphaFoldDB" id="A0A4R8TGV3"/>
<sequence length="139" mass="15061">MQPNLIIGYLNCLPPSAAATVPTEKVPLVGPCVLRNFDPDSKHIRSTSSAFPSVIDKSKYSRYHAGNVSKASLTTGGLDDETIRRTGSISKVVMAYASIAKGGIQVFSHRVTRYLPELAENSPPILSRASARKHACWYS</sequence>
<reference evidence="1 2" key="1">
    <citation type="submission" date="2018-11" db="EMBL/GenBank/DDBJ databases">
        <title>Genome sequence and assembly of Colletotrichum sidae.</title>
        <authorList>
            <person name="Gan P."/>
            <person name="Shirasu K."/>
        </authorList>
    </citation>
    <scope>NUCLEOTIDE SEQUENCE [LARGE SCALE GENOMIC DNA]</scope>
    <source>
        <strain evidence="1 2">CBS 518.97</strain>
    </source>
</reference>
<name>A0A4R8TGV3_9PEZI</name>
<dbReference type="EMBL" id="QAPF01000088">
    <property type="protein sequence ID" value="TEA17344.1"/>
    <property type="molecule type" value="Genomic_DNA"/>
</dbReference>
<gene>
    <name evidence="1" type="ORF">C8034_v000442</name>
</gene>
<organism evidence="1 2">
    <name type="scientific">Colletotrichum sidae</name>
    <dbReference type="NCBI Taxonomy" id="1347389"/>
    <lineage>
        <taxon>Eukaryota</taxon>
        <taxon>Fungi</taxon>
        <taxon>Dikarya</taxon>
        <taxon>Ascomycota</taxon>
        <taxon>Pezizomycotina</taxon>
        <taxon>Sordariomycetes</taxon>
        <taxon>Hypocreomycetidae</taxon>
        <taxon>Glomerellales</taxon>
        <taxon>Glomerellaceae</taxon>
        <taxon>Colletotrichum</taxon>
        <taxon>Colletotrichum orbiculare species complex</taxon>
    </lineage>
</organism>
<evidence type="ECO:0008006" key="3">
    <source>
        <dbReference type="Google" id="ProtNLM"/>
    </source>
</evidence>
<protein>
    <recommendedName>
        <fullName evidence="3">Beta-lactamase-related domain-containing protein</fullName>
    </recommendedName>
</protein>
<comment type="caution">
    <text evidence="1">The sequence shown here is derived from an EMBL/GenBank/DDBJ whole genome shotgun (WGS) entry which is preliminary data.</text>
</comment>
<keyword evidence="2" id="KW-1185">Reference proteome</keyword>
<dbReference type="Proteomes" id="UP000295604">
    <property type="component" value="Unassembled WGS sequence"/>
</dbReference>